<gene>
    <name evidence="2" type="ORF">KC19_VG086000</name>
</gene>
<dbReference type="EMBL" id="CM026426">
    <property type="protein sequence ID" value="KAG0572334.1"/>
    <property type="molecule type" value="Genomic_DNA"/>
</dbReference>
<feature type="chain" id="PRO_5035745898" description="Secreted protein" evidence="1">
    <location>
        <begin position="17"/>
        <end position="71"/>
    </location>
</feature>
<sequence length="71" mass="7464">MTAMCAACLLQPKLLALGFGRCSPLVGTHSSVAGYGTLLRRSVSYASPPTALPRAQNISVLFIRVSRVSVT</sequence>
<accession>A0A8T0HNA6</accession>
<keyword evidence="1" id="KW-0732">Signal</keyword>
<name>A0A8T0HNA6_CERPU</name>
<organism evidence="2 3">
    <name type="scientific">Ceratodon purpureus</name>
    <name type="common">Fire moss</name>
    <name type="synonym">Dicranum purpureum</name>
    <dbReference type="NCBI Taxonomy" id="3225"/>
    <lineage>
        <taxon>Eukaryota</taxon>
        <taxon>Viridiplantae</taxon>
        <taxon>Streptophyta</taxon>
        <taxon>Embryophyta</taxon>
        <taxon>Bryophyta</taxon>
        <taxon>Bryophytina</taxon>
        <taxon>Bryopsida</taxon>
        <taxon>Dicranidae</taxon>
        <taxon>Pseudoditrichales</taxon>
        <taxon>Ditrichaceae</taxon>
        <taxon>Ceratodon</taxon>
    </lineage>
</organism>
<dbReference type="AlphaFoldDB" id="A0A8T0HNA6"/>
<protein>
    <recommendedName>
        <fullName evidence="4">Secreted protein</fullName>
    </recommendedName>
</protein>
<comment type="caution">
    <text evidence="2">The sequence shown here is derived from an EMBL/GenBank/DDBJ whole genome shotgun (WGS) entry which is preliminary data.</text>
</comment>
<feature type="signal peptide" evidence="1">
    <location>
        <begin position="1"/>
        <end position="16"/>
    </location>
</feature>
<evidence type="ECO:0008006" key="4">
    <source>
        <dbReference type="Google" id="ProtNLM"/>
    </source>
</evidence>
<dbReference type="Proteomes" id="UP000822688">
    <property type="component" value="Chromosome V"/>
</dbReference>
<keyword evidence="3" id="KW-1185">Reference proteome</keyword>
<proteinExistence type="predicted"/>
<evidence type="ECO:0000313" key="3">
    <source>
        <dbReference type="Proteomes" id="UP000822688"/>
    </source>
</evidence>
<evidence type="ECO:0000256" key="1">
    <source>
        <dbReference type="SAM" id="SignalP"/>
    </source>
</evidence>
<reference evidence="2" key="1">
    <citation type="submission" date="2020-06" db="EMBL/GenBank/DDBJ databases">
        <title>WGS assembly of Ceratodon purpureus strain R40.</title>
        <authorList>
            <person name="Carey S.B."/>
            <person name="Jenkins J."/>
            <person name="Shu S."/>
            <person name="Lovell J.T."/>
            <person name="Sreedasyam A."/>
            <person name="Maumus F."/>
            <person name="Tiley G.P."/>
            <person name="Fernandez-Pozo N."/>
            <person name="Barry K."/>
            <person name="Chen C."/>
            <person name="Wang M."/>
            <person name="Lipzen A."/>
            <person name="Daum C."/>
            <person name="Saski C.A."/>
            <person name="Payton A.C."/>
            <person name="Mcbreen J.C."/>
            <person name="Conrad R.E."/>
            <person name="Kollar L.M."/>
            <person name="Olsson S."/>
            <person name="Huttunen S."/>
            <person name="Landis J.B."/>
            <person name="Wickett N.J."/>
            <person name="Johnson M.G."/>
            <person name="Rensing S.A."/>
            <person name="Grimwood J."/>
            <person name="Schmutz J."/>
            <person name="Mcdaniel S.F."/>
        </authorList>
    </citation>
    <scope>NUCLEOTIDE SEQUENCE</scope>
    <source>
        <strain evidence="2">R40</strain>
    </source>
</reference>
<evidence type="ECO:0000313" key="2">
    <source>
        <dbReference type="EMBL" id="KAG0572334.1"/>
    </source>
</evidence>